<name>A0ABN7WL96_GIGMA</name>
<evidence type="ECO:0000259" key="7">
    <source>
        <dbReference type="Pfam" id="PF00271"/>
    </source>
</evidence>
<reference evidence="8 9" key="1">
    <citation type="submission" date="2021-06" db="EMBL/GenBank/DDBJ databases">
        <authorList>
            <person name="Kallberg Y."/>
            <person name="Tangrot J."/>
            <person name="Rosling A."/>
        </authorList>
    </citation>
    <scope>NUCLEOTIDE SEQUENCE [LARGE SCALE GENOMIC DNA]</scope>
    <source>
        <strain evidence="8 9">120-4 pot B 10/14</strain>
    </source>
</reference>
<dbReference type="PANTHER" id="PTHR13710:SF149">
    <property type="entry name" value="ATP-DEPENDENT DNA HELICASE TLH2"/>
    <property type="match status" value="1"/>
</dbReference>
<gene>
    <name evidence="8" type="ORF">GMARGA_LOCUS32395</name>
</gene>
<evidence type="ECO:0000313" key="8">
    <source>
        <dbReference type="EMBL" id="CAG8835099.1"/>
    </source>
</evidence>
<protein>
    <recommendedName>
        <fullName evidence="5">DNA 3'-5' helicase</fullName>
        <ecNumber evidence="5">5.6.2.4</ecNumber>
    </recommendedName>
</protein>
<feature type="non-terminal residue" evidence="8">
    <location>
        <position position="350"/>
    </location>
</feature>
<accession>A0ABN7WL96</accession>
<evidence type="ECO:0000256" key="4">
    <source>
        <dbReference type="ARBA" id="ARBA00034617"/>
    </source>
</evidence>
<evidence type="ECO:0000256" key="5">
    <source>
        <dbReference type="ARBA" id="ARBA00034808"/>
    </source>
</evidence>
<organism evidence="8 9">
    <name type="scientific">Gigaspora margarita</name>
    <dbReference type="NCBI Taxonomy" id="4874"/>
    <lineage>
        <taxon>Eukaryota</taxon>
        <taxon>Fungi</taxon>
        <taxon>Fungi incertae sedis</taxon>
        <taxon>Mucoromycota</taxon>
        <taxon>Glomeromycotina</taxon>
        <taxon>Glomeromycetes</taxon>
        <taxon>Diversisporales</taxon>
        <taxon>Gigasporaceae</taxon>
        <taxon>Gigaspora</taxon>
    </lineage>
</organism>
<feature type="domain" description="Helicase C-terminal" evidence="7">
    <location>
        <begin position="210"/>
        <end position="307"/>
    </location>
</feature>
<evidence type="ECO:0000256" key="2">
    <source>
        <dbReference type="ARBA" id="ARBA00022741"/>
    </source>
</evidence>
<comment type="similarity">
    <text evidence="1">Belongs to the helicase family. RecQ subfamily.</text>
</comment>
<dbReference type="SUPFAM" id="SSF52540">
    <property type="entry name" value="P-loop containing nucleoside triphosphate hydrolases"/>
    <property type="match status" value="1"/>
</dbReference>
<dbReference type="PANTHER" id="PTHR13710">
    <property type="entry name" value="DNA HELICASE RECQ FAMILY MEMBER"/>
    <property type="match status" value="1"/>
</dbReference>
<evidence type="ECO:0000256" key="3">
    <source>
        <dbReference type="ARBA" id="ARBA00022840"/>
    </source>
</evidence>
<evidence type="ECO:0000256" key="1">
    <source>
        <dbReference type="ARBA" id="ARBA00005446"/>
    </source>
</evidence>
<dbReference type="Pfam" id="PF00271">
    <property type="entry name" value="Helicase_C"/>
    <property type="match status" value="1"/>
</dbReference>
<keyword evidence="2" id="KW-0547">Nucleotide-binding</keyword>
<dbReference type="InterPro" id="IPR027417">
    <property type="entry name" value="P-loop_NTPase"/>
</dbReference>
<comment type="caution">
    <text evidence="8">The sequence shown here is derived from an EMBL/GenBank/DDBJ whole genome shotgun (WGS) entry which is preliminary data.</text>
</comment>
<comment type="catalytic activity">
    <reaction evidence="4">
        <text>Couples ATP hydrolysis with the unwinding of duplex DNA by translocating in the 3'-5' direction.</text>
        <dbReference type="EC" id="5.6.2.4"/>
    </reaction>
</comment>
<dbReference type="InterPro" id="IPR011545">
    <property type="entry name" value="DEAD/DEAH_box_helicase_dom"/>
</dbReference>
<evidence type="ECO:0000259" key="6">
    <source>
        <dbReference type="Pfam" id="PF00270"/>
    </source>
</evidence>
<keyword evidence="9" id="KW-1185">Reference proteome</keyword>
<proteinExistence type="inferred from homology"/>
<feature type="non-terminal residue" evidence="8">
    <location>
        <position position="1"/>
    </location>
</feature>
<feature type="domain" description="DEAD/DEAH-box helicase" evidence="6">
    <location>
        <begin position="77"/>
        <end position="130"/>
    </location>
</feature>
<dbReference type="InterPro" id="IPR001650">
    <property type="entry name" value="Helicase_C-like"/>
</dbReference>
<dbReference type="EMBL" id="CAJVQB010050804">
    <property type="protein sequence ID" value="CAG8835099.1"/>
    <property type="molecule type" value="Genomic_DNA"/>
</dbReference>
<evidence type="ECO:0000313" key="9">
    <source>
        <dbReference type="Proteomes" id="UP000789901"/>
    </source>
</evidence>
<sequence>ELIPYKFKRKERLKSNTFYPSFAPLIPDFEAIVRYHGLNKYLLNSYEKQSEISYLILEQKIEIVTKKIFDFIICDEQKQAILNYVQHKKDTFIVIKTGSGKTFCYVIPAILFEGLTAVISPLTALILNQVITGIPCRGLYALSVGTLGRKEKIFQEIAIATCIFEEMILIQKSLHIRENDFTYIYASNQVRSELVYEVKKKYERNGKVFDEIKSLIDEIQEGRAIIYCAHKEECHEVLKELQKRLEDENIDEFFGTMASEDKNQVLERWNHGITQIIITTTAFANLIQQSGCAGRDGLSAKIVVFFTLSDLRTNYCIIAKNKESIAEENDPEAYTYQQYLQREQKKLFEM</sequence>
<keyword evidence="3" id="KW-0067">ATP-binding</keyword>
<dbReference type="Proteomes" id="UP000789901">
    <property type="component" value="Unassembled WGS sequence"/>
</dbReference>
<dbReference type="EC" id="5.6.2.4" evidence="5"/>
<dbReference type="Gene3D" id="3.40.50.300">
    <property type="entry name" value="P-loop containing nucleotide triphosphate hydrolases"/>
    <property type="match status" value="2"/>
</dbReference>
<dbReference type="Pfam" id="PF00270">
    <property type="entry name" value="DEAD"/>
    <property type="match status" value="1"/>
</dbReference>